<protein>
    <submittedName>
        <fullName evidence="2">Uncharacterized protein</fullName>
    </submittedName>
</protein>
<organism evidence="2">
    <name type="scientific">Lichtheimia ramosa</name>
    <dbReference type="NCBI Taxonomy" id="688394"/>
    <lineage>
        <taxon>Eukaryota</taxon>
        <taxon>Fungi</taxon>
        <taxon>Fungi incertae sedis</taxon>
        <taxon>Mucoromycota</taxon>
        <taxon>Mucoromycotina</taxon>
        <taxon>Mucoromycetes</taxon>
        <taxon>Mucorales</taxon>
        <taxon>Lichtheimiaceae</taxon>
        <taxon>Lichtheimia</taxon>
    </lineage>
</organism>
<evidence type="ECO:0000313" key="2">
    <source>
        <dbReference type="EMBL" id="CDS10606.1"/>
    </source>
</evidence>
<name>A0A077WSN4_9FUNG</name>
<proteinExistence type="predicted"/>
<dbReference type="AlphaFoldDB" id="A0A077WSN4"/>
<sequence length="132" mass="14667">MSTPNNMPPTGNETMLTDMFSNLDLQQQQGQQVLPQQPAAAQESNNQAAAPIQQQVLPQQQQPAHSPNNHVVAAPTEQQVVEMALKMQGKANELYAQYFHLLEVSADEGVVEEAIANYENYEAKMLKHLRTI</sequence>
<accession>A0A077WSN4</accession>
<reference evidence="2" key="1">
    <citation type="journal article" date="2014" name="Genome Announc.">
        <title>De novo whole-genome sequence and genome annotation of Lichtheimia ramosa.</title>
        <authorList>
            <person name="Linde J."/>
            <person name="Schwartze V."/>
            <person name="Binder U."/>
            <person name="Lass-Florl C."/>
            <person name="Voigt K."/>
            <person name="Horn F."/>
        </authorList>
    </citation>
    <scope>NUCLEOTIDE SEQUENCE</scope>
    <source>
        <strain evidence="2">JMRC FSU:6197</strain>
    </source>
</reference>
<feature type="region of interest" description="Disordered" evidence="1">
    <location>
        <begin position="22"/>
        <end position="72"/>
    </location>
</feature>
<feature type="compositionally biased region" description="Low complexity" evidence="1">
    <location>
        <begin position="25"/>
        <end position="64"/>
    </location>
</feature>
<evidence type="ECO:0000256" key="1">
    <source>
        <dbReference type="SAM" id="MobiDB-lite"/>
    </source>
</evidence>
<dbReference type="EMBL" id="LK023337">
    <property type="protein sequence ID" value="CDS10606.1"/>
    <property type="molecule type" value="Genomic_DNA"/>
</dbReference>
<gene>
    <name evidence="2" type="ORF">LRAMOSA11092</name>
</gene>